<evidence type="ECO:0000256" key="10">
    <source>
        <dbReference type="ARBA" id="ARBA00023163"/>
    </source>
</evidence>
<keyword evidence="11" id="KW-0234">DNA repair</keyword>
<evidence type="ECO:0000256" key="6">
    <source>
        <dbReference type="ARBA" id="ARBA00022833"/>
    </source>
</evidence>
<reference evidence="13" key="1">
    <citation type="journal article" date="2021" name="J Fungi (Basel)">
        <title>Genomic and Metabolomic Analyses of the Marine Fungus Emericellopsis cladophorae: Insights into Saltwater Adaptability Mechanisms and Its Biosynthetic Potential.</title>
        <authorList>
            <person name="Goncalves M.F.M."/>
            <person name="Hilario S."/>
            <person name="Van de Peer Y."/>
            <person name="Esteves A.C."/>
            <person name="Alves A."/>
        </authorList>
    </citation>
    <scope>NUCLEOTIDE SEQUENCE</scope>
    <source>
        <strain evidence="13">MUM 19.33</strain>
    </source>
</reference>
<dbReference type="FunFam" id="3.40.10.10:FF:000001">
    <property type="entry name" value="DNA-3-methyladenine glycosylase 2"/>
    <property type="match status" value="1"/>
</dbReference>
<proteinExistence type="predicted"/>
<keyword evidence="10" id="KW-0804">Transcription</keyword>
<dbReference type="GO" id="GO:0032259">
    <property type="term" value="P:methylation"/>
    <property type="evidence" value="ECO:0007669"/>
    <property type="project" value="UniProtKB-KW"/>
</dbReference>
<comment type="caution">
    <text evidence="13">The sequence shown here is derived from an EMBL/GenBank/DDBJ whole genome shotgun (WGS) entry which is preliminary data.</text>
</comment>
<keyword evidence="2" id="KW-0489">Methyltransferase</keyword>
<evidence type="ECO:0000313" key="13">
    <source>
        <dbReference type="EMBL" id="KAI6782291.1"/>
    </source>
</evidence>
<evidence type="ECO:0000259" key="12">
    <source>
        <dbReference type="Pfam" id="PF02805"/>
    </source>
</evidence>
<keyword evidence="6" id="KW-0862">Zinc</keyword>
<dbReference type="GO" id="GO:0008168">
    <property type="term" value="F:methyltransferase activity"/>
    <property type="evidence" value="ECO:0007669"/>
    <property type="project" value="UniProtKB-KW"/>
</dbReference>
<comment type="cofactor">
    <cofactor evidence="1">
        <name>Zn(2+)</name>
        <dbReference type="ChEBI" id="CHEBI:29105"/>
    </cofactor>
</comment>
<evidence type="ECO:0000256" key="5">
    <source>
        <dbReference type="ARBA" id="ARBA00022763"/>
    </source>
</evidence>
<evidence type="ECO:0000256" key="9">
    <source>
        <dbReference type="ARBA" id="ARBA00023159"/>
    </source>
</evidence>
<dbReference type="GeneID" id="75834848"/>
<dbReference type="GO" id="GO:0003677">
    <property type="term" value="F:DNA binding"/>
    <property type="evidence" value="ECO:0007669"/>
    <property type="project" value="UniProtKB-KW"/>
</dbReference>
<dbReference type="GO" id="GO:0006307">
    <property type="term" value="P:DNA alkylation repair"/>
    <property type="evidence" value="ECO:0007669"/>
    <property type="project" value="UniProtKB-ARBA"/>
</dbReference>
<feature type="domain" description="Ada DNA repair metal-binding" evidence="12">
    <location>
        <begin position="29"/>
        <end position="93"/>
    </location>
</feature>
<dbReference type="Gene3D" id="1.10.10.60">
    <property type="entry name" value="Homeodomain-like"/>
    <property type="match status" value="1"/>
</dbReference>
<dbReference type="Pfam" id="PF02805">
    <property type="entry name" value="Ada_Zn_binding"/>
    <property type="match status" value="1"/>
</dbReference>
<dbReference type="Gene3D" id="3.40.10.10">
    <property type="entry name" value="DNA Methylphosphotriester Repair Domain"/>
    <property type="match status" value="1"/>
</dbReference>
<name>A0A9P9Y2G7_9HYPO</name>
<keyword evidence="14" id="KW-1185">Reference proteome</keyword>
<dbReference type="EMBL" id="JAGIXG020000014">
    <property type="protein sequence ID" value="KAI6782291.1"/>
    <property type="molecule type" value="Genomic_DNA"/>
</dbReference>
<keyword evidence="4" id="KW-0479">Metal-binding</keyword>
<keyword evidence="3" id="KW-0808">Transferase</keyword>
<dbReference type="AlphaFoldDB" id="A0A9P9Y2G7"/>
<evidence type="ECO:0000256" key="3">
    <source>
        <dbReference type="ARBA" id="ARBA00022679"/>
    </source>
</evidence>
<evidence type="ECO:0000313" key="14">
    <source>
        <dbReference type="Proteomes" id="UP001055219"/>
    </source>
</evidence>
<evidence type="ECO:0000256" key="8">
    <source>
        <dbReference type="ARBA" id="ARBA00023125"/>
    </source>
</evidence>
<keyword evidence="9" id="KW-0010">Activator</keyword>
<organism evidence="13 14">
    <name type="scientific">Emericellopsis cladophorae</name>
    <dbReference type="NCBI Taxonomy" id="2686198"/>
    <lineage>
        <taxon>Eukaryota</taxon>
        <taxon>Fungi</taxon>
        <taxon>Dikarya</taxon>
        <taxon>Ascomycota</taxon>
        <taxon>Pezizomycotina</taxon>
        <taxon>Sordariomycetes</taxon>
        <taxon>Hypocreomycetidae</taxon>
        <taxon>Hypocreales</taxon>
        <taxon>Bionectriaceae</taxon>
        <taxon>Emericellopsis</taxon>
    </lineage>
</organism>
<gene>
    <name evidence="13" type="ORF">J7T54_008377</name>
</gene>
<sequence>MNIVSLQTPSSGAPTPAPSFMPLFTDENSRWAAVRSRDSSADGSFVYGVRSTKIYCRPICKARLARRANVTFYDSIHEARDAGFRACKRCKPDAEGFMPEETAVYKIREFMNKSDDVSGSGRSMSLGDMARATGLSKWHFHRVFKKCVGMTPVDAGGVFRPVAFEQCLTTIPLSSLCLPAT</sequence>
<keyword evidence="8" id="KW-0238">DNA-binding</keyword>
<evidence type="ECO:0000256" key="7">
    <source>
        <dbReference type="ARBA" id="ARBA00023015"/>
    </source>
</evidence>
<dbReference type="SUPFAM" id="SSF57884">
    <property type="entry name" value="Ada DNA repair protein, N-terminal domain (N-Ada 10)"/>
    <property type="match status" value="1"/>
</dbReference>
<dbReference type="OrthoDB" id="2447880at2759"/>
<reference evidence="13" key="2">
    <citation type="submission" date="2022-07" db="EMBL/GenBank/DDBJ databases">
        <authorList>
            <person name="Goncalves M.F.M."/>
            <person name="Hilario S."/>
            <person name="Van De Peer Y."/>
            <person name="Esteves A.C."/>
            <person name="Alves A."/>
        </authorList>
    </citation>
    <scope>NUCLEOTIDE SEQUENCE</scope>
    <source>
        <strain evidence="13">MUM 19.33</strain>
    </source>
</reference>
<dbReference type="Proteomes" id="UP001055219">
    <property type="component" value="Unassembled WGS sequence"/>
</dbReference>
<evidence type="ECO:0000256" key="11">
    <source>
        <dbReference type="ARBA" id="ARBA00023204"/>
    </source>
</evidence>
<accession>A0A9P9Y2G7</accession>
<keyword evidence="5" id="KW-0227">DNA damage</keyword>
<dbReference type="SUPFAM" id="SSF46689">
    <property type="entry name" value="Homeodomain-like"/>
    <property type="match status" value="1"/>
</dbReference>
<evidence type="ECO:0000256" key="2">
    <source>
        <dbReference type="ARBA" id="ARBA00022603"/>
    </source>
</evidence>
<dbReference type="GO" id="GO:0006355">
    <property type="term" value="P:regulation of DNA-templated transcription"/>
    <property type="evidence" value="ECO:0007669"/>
    <property type="project" value="InterPro"/>
</dbReference>
<keyword evidence="7" id="KW-0805">Transcription regulation</keyword>
<dbReference type="InterPro" id="IPR035451">
    <property type="entry name" value="Ada-like_dom_sf"/>
</dbReference>
<dbReference type="GO" id="GO:0008270">
    <property type="term" value="F:zinc ion binding"/>
    <property type="evidence" value="ECO:0007669"/>
    <property type="project" value="InterPro"/>
</dbReference>
<evidence type="ECO:0000256" key="4">
    <source>
        <dbReference type="ARBA" id="ARBA00022723"/>
    </source>
</evidence>
<dbReference type="InterPro" id="IPR009057">
    <property type="entry name" value="Homeodomain-like_sf"/>
</dbReference>
<dbReference type="RefSeq" id="XP_051363147.1">
    <property type="nucleotide sequence ID" value="XM_051505409.1"/>
</dbReference>
<dbReference type="InterPro" id="IPR004026">
    <property type="entry name" value="Ada_DNA_repair_Zn-bd"/>
</dbReference>
<evidence type="ECO:0000256" key="1">
    <source>
        <dbReference type="ARBA" id="ARBA00001947"/>
    </source>
</evidence>
<protein>
    <submittedName>
        <fullName evidence="13">Family transcriptional regulator</fullName>
    </submittedName>
</protein>